<dbReference type="AlphaFoldDB" id="A0AAW6TWY6"/>
<sequence length="912" mass="96574">MVWRPRCVFLATVLTCLLGVSASSLAATLYVDDSGKTGFSNVQAAVDAARDGDVIVIQPGTYTGRGNQDIDLQRKAIRIQSTDPNDPAVVEATIIDCGGTQADPHRGFHVQDFTGEIVGLTITNGLAASGGAVYCRSSVLTLRQCRIVQNATLPGEERGNPDGGTGGGVYCEASTVEMIGCYITDNSTGAGADSRETSAGSGGDGAGVYAVSSLLHVSDSTIADNVTGAGGDSDSIAGRGGNGAGIHADSLVVIRSKIVGNACGQGGAGPQGGMGGQGGGIHCSRATIAATMIEANRAGTGGDSTAGTKGVGGSGGHGGGLVCLDSLDLSNSLIAGNRAGLAGGTADSSVATLAGRGGGISCTYGVIDHCTIVGNVAFGQVIDEKAEPVGPGGGVACTPQTTITNSILWGNTSDQIEGHDCANVLYCDMEGQTCEENRSNISVDPLFVEAGYWADARDPEVAARSDDSDAIWVGGDYRLSEGSPCIDAADPDYVYDFAHTDLDGRPRLTGAAPDMGAYETHDLIPVYRFRSREDAKHRFTTSESEKDTLIDRQADTWEFEGVACYVYKRAITADLKPVYCFWSARLESYLYTISESEKNRLITTYSTDRWVYESIAFYAYPEGSQPEGAKPVYRFWSNRLGSYFYTIDEAERAQYYVDTGTWAFEGIAWYAFDTSYASDESTTPSTPDSSVVYEFTGGSDAASYVFQLRAYVDGQQAQLDNATIELTPAVGRMQIALDFDAMTVELAQFHVETQWVEHVTTVTQSAVGVIQFPVTLSLYGFFDALTPRGPYPMESRGLTFSTAGGFEAVSEDETFRIQGSANVDGGKLDVNLAVGATEFELDGAAAIDDSGYPDRLDVAMDGPFQWNRSQQDLLLETTIKGHTLEIYVDSMQVRPTGLWRGKNVSQAQQERK</sequence>
<evidence type="ECO:0000259" key="2">
    <source>
        <dbReference type="Pfam" id="PF18885"/>
    </source>
</evidence>
<name>A0AAW6TWY6_9BACT</name>
<feature type="chain" id="PRO_5043319492" evidence="1">
    <location>
        <begin position="27"/>
        <end position="912"/>
    </location>
</feature>
<dbReference type="Proteomes" id="UP001431776">
    <property type="component" value="Unassembled WGS sequence"/>
</dbReference>
<dbReference type="InterPro" id="IPR043708">
    <property type="entry name" value="DUF5648"/>
</dbReference>
<protein>
    <submittedName>
        <fullName evidence="3">Choice-of-anchor Q domain-containing protein</fullName>
    </submittedName>
</protein>
<dbReference type="NCBIfam" id="NF041518">
    <property type="entry name" value="choice_anch_Q"/>
    <property type="match status" value="1"/>
</dbReference>
<dbReference type="SUPFAM" id="SSF51126">
    <property type="entry name" value="Pectin lyase-like"/>
    <property type="match status" value="1"/>
</dbReference>
<organism evidence="3 4">
    <name type="scientific">Anaerobaca lacustris</name>
    <dbReference type="NCBI Taxonomy" id="3044600"/>
    <lineage>
        <taxon>Bacteria</taxon>
        <taxon>Pseudomonadati</taxon>
        <taxon>Planctomycetota</taxon>
        <taxon>Phycisphaerae</taxon>
        <taxon>Sedimentisphaerales</taxon>
        <taxon>Anaerobacaceae</taxon>
        <taxon>Anaerobaca</taxon>
    </lineage>
</organism>
<dbReference type="EMBL" id="JASCXX010000002">
    <property type="protein sequence ID" value="MDI6447948.1"/>
    <property type="molecule type" value="Genomic_DNA"/>
</dbReference>
<evidence type="ECO:0000313" key="4">
    <source>
        <dbReference type="Proteomes" id="UP001431776"/>
    </source>
</evidence>
<dbReference type="Pfam" id="PF18885">
    <property type="entry name" value="DUF5648"/>
    <property type="match status" value="1"/>
</dbReference>
<keyword evidence="4" id="KW-1185">Reference proteome</keyword>
<comment type="caution">
    <text evidence="3">The sequence shown here is derived from an EMBL/GenBank/DDBJ whole genome shotgun (WGS) entry which is preliminary data.</text>
</comment>
<accession>A0AAW6TWY6</accession>
<dbReference type="RefSeq" id="WP_349243359.1">
    <property type="nucleotide sequence ID" value="NZ_JASCXX010000002.1"/>
</dbReference>
<proteinExistence type="predicted"/>
<dbReference type="InterPro" id="IPR011050">
    <property type="entry name" value="Pectin_lyase_fold/virulence"/>
</dbReference>
<dbReference type="InterPro" id="IPR012334">
    <property type="entry name" value="Pectin_lyas_fold"/>
</dbReference>
<dbReference type="Gene3D" id="2.160.20.10">
    <property type="entry name" value="Single-stranded right-handed beta-helix, Pectin lyase-like"/>
    <property type="match status" value="1"/>
</dbReference>
<evidence type="ECO:0000256" key="1">
    <source>
        <dbReference type="SAM" id="SignalP"/>
    </source>
</evidence>
<gene>
    <name evidence="3" type="ORF">QJ522_02735</name>
</gene>
<keyword evidence="1" id="KW-0732">Signal</keyword>
<evidence type="ECO:0000313" key="3">
    <source>
        <dbReference type="EMBL" id="MDI6447948.1"/>
    </source>
</evidence>
<dbReference type="InterPro" id="IPR059226">
    <property type="entry name" value="Choice_anch_Q_dom"/>
</dbReference>
<reference evidence="3" key="1">
    <citation type="submission" date="2023-05" db="EMBL/GenBank/DDBJ databases">
        <title>Anaerotaeda fermentans gen. nov., sp. nov., a novel anaerobic planctomycete of the new family within the order Sedimentisphaerales isolated from Taman Peninsula, Russia.</title>
        <authorList>
            <person name="Khomyakova M.A."/>
            <person name="Merkel A.Y."/>
            <person name="Slobodkin A.I."/>
        </authorList>
    </citation>
    <scope>NUCLEOTIDE SEQUENCE</scope>
    <source>
        <strain evidence="3">M17dextr</strain>
    </source>
</reference>
<feature type="domain" description="DUF5648" evidence="2">
    <location>
        <begin position="525"/>
        <end position="671"/>
    </location>
</feature>
<feature type="signal peptide" evidence="1">
    <location>
        <begin position="1"/>
        <end position="26"/>
    </location>
</feature>